<reference evidence="2 3" key="1">
    <citation type="journal article" date="2007" name="Nature">
        <title>Evolution of genes and genomes on the Drosophila phylogeny.</title>
        <authorList>
            <consortium name="Drosophila 12 Genomes Consortium"/>
            <person name="Clark A.G."/>
            <person name="Eisen M.B."/>
            <person name="Smith D.R."/>
            <person name="Bergman C.M."/>
            <person name="Oliver B."/>
            <person name="Markow T.A."/>
            <person name="Kaufman T.C."/>
            <person name="Kellis M."/>
            <person name="Gelbart W."/>
            <person name="Iyer V.N."/>
            <person name="Pollard D.A."/>
            <person name="Sackton T.B."/>
            <person name="Larracuente A.M."/>
            <person name="Singh N.D."/>
            <person name="Abad J.P."/>
            <person name="Abt D.N."/>
            <person name="Adryan B."/>
            <person name="Aguade M."/>
            <person name="Akashi H."/>
            <person name="Anderson W.W."/>
            <person name="Aquadro C.F."/>
            <person name="Ardell D.H."/>
            <person name="Arguello R."/>
            <person name="Artieri C.G."/>
            <person name="Barbash D.A."/>
            <person name="Barker D."/>
            <person name="Barsanti P."/>
            <person name="Batterham P."/>
            <person name="Batzoglou S."/>
            <person name="Begun D."/>
            <person name="Bhutkar A."/>
            <person name="Blanco E."/>
            <person name="Bosak S.A."/>
            <person name="Bradley R.K."/>
            <person name="Brand A.D."/>
            <person name="Brent M.R."/>
            <person name="Brooks A.N."/>
            <person name="Brown R.H."/>
            <person name="Butlin R.K."/>
            <person name="Caggese C."/>
            <person name="Calvi B.R."/>
            <person name="Bernardo de Carvalho A."/>
            <person name="Caspi A."/>
            <person name="Castrezana S."/>
            <person name="Celniker S.E."/>
            <person name="Chang J.L."/>
            <person name="Chapple C."/>
            <person name="Chatterji S."/>
            <person name="Chinwalla A."/>
            <person name="Civetta A."/>
            <person name="Clifton S.W."/>
            <person name="Comeron J.M."/>
            <person name="Costello J.C."/>
            <person name="Coyne J.A."/>
            <person name="Daub J."/>
            <person name="David R.G."/>
            <person name="Delcher A.L."/>
            <person name="Delehaunty K."/>
            <person name="Do C.B."/>
            <person name="Ebling H."/>
            <person name="Edwards K."/>
            <person name="Eickbush T."/>
            <person name="Evans J.D."/>
            <person name="Filipski A."/>
            <person name="Findeiss S."/>
            <person name="Freyhult E."/>
            <person name="Fulton L."/>
            <person name="Fulton R."/>
            <person name="Garcia A.C."/>
            <person name="Gardiner A."/>
            <person name="Garfield D.A."/>
            <person name="Garvin B.E."/>
            <person name="Gibson G."/>
            <person name="Gilbert D."/>
            <person name="Gnerre S."/>
            <person name="Godfrey J."/>
            <person name="Good R."/>
            <person name="Gotea V."/>
            <person name="Gravely B."/>
            <person name="Greenberg A.J."/>
            <person name="Griffiths-Jones S."/>
            <person name="Gross S."/>
            <person name="Guigo R."/>
            <person name="Gustafson E.A."/>
            <person name="Haerty W."/>
            <person name="Hahn M.W."/>
            <person name="Halligan D.L."/>
            <person name="Halpern A.L."/>
            <person name="Halter G.M."/>
            <person name="Han M.V."/>
            <person name="Heger A."/>
            <person name="Hillier L."/>
            <person name="Hinrichs A.S."/>
            <person name="Holmes I."/>
            <person name="Hoskins R.A."/>
            <person name="Hubisz M.J."/>
            <person name="Hultmark D."/>
            <person name="Huntley M.A."/>
            <person name="Jaffe D.B."/>
            <person name="Jagadeeshan S."/>
            <person name="Jeck W.R."/>
            <person name="Johnson J."/>
            <person name="Jones C.D."/>
            <person name="Jordan W.C."/>
            <person name="Karpen G.H."/>
            <person name="Kataoka E."/>
            <person name="Keightley P.D."/>
            <person name="Kheradpour P."/>
            <person name="Kirkness E.F."/>
            <person name="Koerich L.B."/>
            <person name="Kristiansen K."/>
            <person name="Kudrna D."/>
            <person name="Kulathinal R.J."/>
            <person name="Kumar S."/>
            <person name="Kwok R."/>
            <person name="Lander E."/>
            <person name="Langley C.H."/>
            <person name="Lapoint R."/>
            <person name="Lazzaro B.P."/>
            <person name="Lee S.J."/>
            <person name="Levesque L."/>
            <person name="Li R."/>
            <person name="Lin C.F."/>
            <person name="Lin M.F."/>
            <person name="Lindblad-Toh K."/>
            <person name="Llopart A."/>
            <person name="Long M."/>
            <person name="Low L."/>
            <person name="Lozovsky E."/>
            <person name="Lu J."/>
            <person name="Luo M."/>
            <person name="Machado C.A."/>
            <person name="Makalowski W."/>
            <person name="Marzo M."/>
            <person name="Matsuda M."/>
            <person name="Matzkin L."/>
            <person name="McAllister B."/>
            <person name="McBride C.S."/>
            <person name="McKernan B."/>
            <person name="McKernan K."/>
            <person name="Mendez-Lago M."/>
            <person name="Minx P."/>
            <person name="Mollenhauer M.U."/>
            <person name="Montooth K."/>
            <person name="Mount S.M."/>
            <person name="Mu X."/>
            <person name="Myers E."/>
            <person name="Negre B."/>
            <person name="Newfeld S."/>
            <person name="Nielsen R."/>
            <person name="Noor M.A."/>
            <person name="O'Grady P."/>
            <person name="Pachter L."/>
            <person name="Papaceit M."/>
            <person name="Parisi M.J."/>
            <person name="Parisi M."/>
            <person name="Parts L."/>
            <person name="Pedersen J.S."/>
            <person name="Pesole G."/>
            <person name="Phillippy A.M."/>
            <person name="Ponting C.P."/>
            <person name="Pop M."/>
            <person name="Porcelli D."/>
            <person name="Powell J.R."/>
            <person name="Prohaska S."/>
            <person name="Pruitt K."/>
            <person name="Puig M."/>
            <person name="Quesneville H."/>
            <person name="Ram K.R."/>
            <person name="Rand D."/>
            <person name="Rasmussen M.D."/>
            <person name="Reed L.K."/>
            <person name="Reenan R."/>
            <person name="Reily A."/>
            <person name="Remington K.A."/>
            <person name="Rieger T.T."/>
            <person name="Ritchie M.G."/>
            <person name="Robin C."/>
            <person name="Rogers Y.H."/>
            <person name="Rohde C."/>
            <person name="Rozas J."/>
            <person name="Rubenfield M.J."/>
            <person name="Ruiz A."/>
            <person name="Russo S."/>
            <person name="Salzberg S.L."/>
            <person name="Sanchez-Gracia A."/>
            <person name="Saranga D.J."/>
            <person name="Sato H."/>
            <person name="Schaeffer S.W."/>
            <person name="Schatz M.C."/>
            <person name="Schlenke T."/>
            <person name="Schwartz R."/>
            <person name="Segarra C."/>
            <person name="Singh R.S."/>
            <person name="Sirot L."/>
            <person name="Sirota M."/>
            <person name="Sisneros N.B."/>
            <person name="Smith C.D."/>
            <person name="Smith T.F."/>
            <person name="Spieth J."/>
            <person name="Stage D.E."/>
            <person name="Stark A."/>
            <person name="Stephan W."/>
            <person name="Strausberg R.L."/>
            <person name="Strempel S."/>
            <person name="Sturgill D."/>
            <person name="Sutton G."/>
            <person name="Sutton G.G."/>
            <person name="Tao W."/>
            <person name="Teichmann S."/>
            <person name="Tobari Y.N."/>
            <person name="Tomimura Y."/>
            <person name="Tsolas J.M."/>
            <person name="Valente V.L."/>
            <person name="Venter E."/>
            <person name="Venter J.C."/>
            <person name="Vicario S."/>
            <person name="Vieira F.G."/>
            <person name="Vilella A.J."/>
            <person name="Villasante A."/>
            <person name="Walenz B."/>
            <person name="Wang J."/>
            <person name="Wasserman M."/>
            <person name="Watts T."/>
            <person name="Wilson D."/>
            <person name="Wilson R.K."/>
            <person name="Wing R.A."/>
            <person name="Wolfner M.F."/>
            <person name="Wong A."/>
            <person name="Wong G.K."/>
            <person name="Wu C.I."/>
            <person name="Wu G."/>
            <person name="Yamamoto D."/>
            <person name="Yang H.P."/>
            <person name="Yang S.P."/>
            <person name="Yorke J.A."/>
            <person name="Yoshida K."/>
            <person name="Zdobnov E."/>
            <person name="Zhang P."/>
            <person name="Zhang Y."/>
            <person name="Zimin A.V."/>
            <person name="Baldwin J."/>
            <person name="Abdouelleil A."/>
            <person name="Abdulkadir J."/>
            <person name="Abebe A."/>
            <person name="Abera B."/>
            <person name="Abreu J."/>
            <person name="Acer S.C."/>
            <person name="Aftuck L."/>
            <person name="Alexander A."/>
            <person name="An P."/>
            <person name="Anderson E."/>
            <person name="Anderson S."/>
            <person name="Arachi H."/>
            <person name="Azer M."/>
            <person name="Bachantsang P."/>
            <person name="Barry A."/>
            <person name="Bayul T."/>
            <person name="Berlin A."/>
            <person name="Bessette D."/>
            <person name="Bloom T."/>
            <person name="Blye J."/>
            <person name="Boguslavskiy L."/>
            <person name="Bonnet C."/>
            <person name="Boukhgalter B."/>
            <person name="Bourzgui I."/>
            <person name="Brown A."/>
            <person name="Cahill P."/>
            <person name="Channer S."/>
            <person name="Cheshatsang Y."/>
            <person name="Chuda L."/>
            <person name="Citroen M."/>
            <person name="Collymore A."/>
            <person name="Cooke P."/>
            <person name="Costello M."/>
            <person name="D'Aco K."/>
            <person name="Daza R."/>
            <person name="De Haan G."/>
            <person name="DeGray S."/>
            <person name="DeMaso C."/>
            <person name="Dhargay N."/>
            <person name="Dooley K."/>
            <person name="Dooley E."/>
            <person name="Doricent M."/>
            <person name="Dorje P."/>
            <person name="Dorjee K."/>
            <person name="Dupes A."/>
            <person name="Elong R."/>
            <person name="Falk J."/>
            <person name="Farina A."/>
            <person name="Faro S."/>
            <person name="Ferguson D."/>
            <person name="Fisher S."/>
            <person name="Foley C.D."/>
            <person name="Franke A."/>
            <person name="Friedrich D."/>
            <person name="Gadbois L."/>
            <person name="Gearin G."/>
            <person name="Gearin C.R."/>
            <person name="Giannoukos G."/>
            <person name="Goode T."/>
            <person name="Graham J."/>
            <person name="Grandbois E."/>
            <person name="Grewal S."/>
            <person name="Gyaltsen K."/>
            <person name="Hafez N."/>
            <person name="Hagos B."/>
            <person name="Hall J."/>
            <person name="Henson C."/>
            <person name="Hollinger A."/>
            <person name="Honan T."/>
            <person name="Huard M.D."/>
            <person name="Hughes L."/>
            <person name="Hurhula B."/>
            <person name="Husby M.E."/>
            <person name="Kamat A."/>
            <person name="Kanga B."/>
            <person name="Kashin S."/>
            <person name="Khazanovich D."/>
            <person name="Kisner P."/>
            <person name="Lance K."/>
            <person name="Lara M."/>
            <person name="Lee W."/>
            <person name="Lennon N."/>
            <person name="Letendre F."/>
            <person name="LeVine R."/>
            <person name="Lipovsky A."/>
            <person name="Liu X."/>
            <person name="Liu J."/>
            <person name="Liu S."/>
            <person name="Lokyitsang T."/>
            <person name="Lokyitsang Y."/>
            <person name="Lubonja R."/>
            <person name="Lui A."/>
            <person name="MacDonald P."/>
            <person name="Magnisalis V."/>
            <person name="Maru K."/>
            <person name="Matthews C."/>
            <person name="McCusker W."/>
            <person name="McDonough S."/>
            <person name="Mehta T."/>
            <person name="Meldrim J."/>
            <person name="Meneus L."/>
            <person name="Mihai O."/>
            <person name="Mihalev A."/>
            <person name="Mihova T."/>
            <person name="Mittelman R."/>
            <person name="Mlenga V."/>
            <person name="Montmayeur A."/>
            <person name="Mulrain L."/>
            <person name="Navidi A."/>
            <person name="Naylor J."/>
            <person name="Negash T."/>
            <person name="Nguyen T."/>
            <person name="Nguyen N."/>
            <person name="Nicol R."/>
            <person name="Norbu C."/>
            <person name="Norbu N."/>
            <person name="Novod N."/>
            <person name="O'Neill B."/>
            <person name="Osman S."/>
            <person name="Markiewicz E."/>
            <person name="Oyono O.L."/>
            <person name="Patti C."/>
            <person name="Phunkhang P."/>
            <person name="Pierre F."/>
            <person name="Priest M."/>
            <person name="Raghuraman S."/>
            <person name="Rege F."/>
            <person name="Reyes R."/>
            <person name="Rise C."/>
            <person name="Rogov P."/>
            <person name="Ross K."/>
            <person name="Ryan E."/>
            <person name="Settipalli S."/>
            <person name="Shea T."/>
            <person name="Sherpa N."/>
            <person name="Shi L."/>
            <person name="Shih D."/>
            <person name="Sparrow T."/>
            <person name="Spaulding J."/>
            <person name="Stalker J."/>
            <person name="Stange-Thomann N."/>
            <person name="Stavropoulos S."/>
            <person name="Stone C."/>
            <person name="Strader C."/>
            <person name="Tesfaye S."/>
            <person name="Thomson T."/>
            <person name="Thoulutsang Y."/>
            <person name="Thoulutsang D."/>
            <person name="Topham K."/>
            <person name="Topping I."/>
            <person name="Tsamla T."/>
            <person name="Vassiliev H."/>
            <person name="Vo A."/>
            <person name="Wangchuk T."/>
            <person name="Wangdi T."/>
            <person name="Weiand M."/>
            <person name="Wilkinson J."/>
            <person name="Wilson A."/>
            <person name="Yadav S."/>
            <person name="Young G."/>
            <person name="Yu Q."/>
            <person name="Zembek L."/>
            <person name="Zhong D."/>
            <person name="Zimmer A."/>
            <person name="Zwirko Z."/>
            <person name="Jaffe D.B."/>
            <person name="Alvarez P."/>
            <person name="Brockman W."/>
            <person name="Butler J."/>
            <person name="Chin C."/>
            <person name="Gnerre S."/>
            <person name="Grabherr M."/>
            <person name="Kleber M."/>
            <person name="Mauceli E."/>
            <person name="MacCallum I."/>
        </authorList>
    </citation>
    <scope>NUCLEOTIDE SEQUENCE [LARGE SCALE GENOMIC DNA]</scope>
    <source>
        <strain evidence="3">Tucson 14024-0371.13</strain>
    </source>
</reference>
<sequence length="96" mass="10992">MIAEALEFLFDRLPYESEEDICDMPESLLVLACVLGVLIFVTYILIRTDADIYPLYPEVHPDDEELIDDLARGLNQNLNNWLINGRGLAPNDRNLQ</sequence>
<dbReference type="InParanoid" id="B3MYE5"/>
<dbReference type="Proteomes" id="UP000007801">
    <property type="component" value="Unassembled WGS sequence"/>
</dbReference>
<keyword evidence="1" id="KW-1133">Transmembrane helix</keyword>
<keyword evidence="3" id="KW-1185">Reference proteome</keyword>
<evidence type="ECO:0000313" key="3">
    <source>
        <dbReference type="Proteomes" id="UP000007801"/>
    </source>
</evidence>
<proteinExistence type="predicted"/>
<accession>B3MYE5</accession>
<dbReference type="EMBL" id="CH902632">
    <property type="protein sequence ID" value="EDV32639.2"/>
    <property type="molecule type" value="Genomic_DNA"/>
</dbReference>
<name>B3MYE5_DROAN</name>
<dbReference type="HOGENOM" id="CLU_2778476_0_0_1"/>
<feature type="transmembrane region" description="Helical" evidence="1">
    <location>
        <begin position="28"/>
        <end position="46"/>
    </location>
</feature>
<evidence type="ECO:0000313" key="2">
    <source>
        <dbReference type="EMBL" id="EDV32639.2"/>
    </source>
</evidence>
<keyword evidence="1" id="KW-0472">Membrane</keyword>
<organism evidence="2 3">
    <name type="scientific">Drosophila ananassae</name>
    <name type="common">Fruit fly</name>
    <dbReference type="NCBI Taxonomy" id="7217"/>
    <lineage>
        <taxon>Eukaryota</taxon>
        <taxon>Metazoa</taxon>
        <taxon>Ecdysozoa</taxon>
        <taxon>Arthropoda</taxon>
        <taxon>Hexapoda</taxon>
        <taxon>Insecta</taxon>
        <taxon>Pterygota</taxon>
        <taxon>Neoptera</taxon>
        <taxon>Endopterygota</taxon>
        <taxon>Diptera</taxon>
        <taxon>Brachycera</taxon>
        <taxon>Muscomorpha</taxon>
        <taxon>Ephydroidea</taxon>
        <taxon>Drosophilidae</taxon>
        <taxon>Drosophila</taxon>
        <taxon>Sophophora</taxon>
    </lineage>
</organism>
<dbReference type="AlphaFoldDB" id="B3MYE5"/>
<evidence type="ECO:0000256" key="1">
    <source>
        <dbReference type="SAM" id="Phobius"/>
    </source>
</evidence>
<keyword evidence="1" id="KW-0812">Transmembrane</keyword>
<gene>
    <name evidence="2" type="primary">Dana\GF22041</name>
    <name evidence="2" type="synonym">dana_GLEANR_6032</name>
    <name evidence="2" type="ORF">GF22041</name>
</gene>
<protein>
    <submittedName>
        <fullName evidence="2">Uncharacterized protein</fullName>
    </submittedName>
</protein>